<evidence type="ECO:0000259" key="1">
    <source>
        <dbReference type="SMART" id="SM00986"/>
    </source>
</evidence>
<proteinExistence type="predicted"/>
<reference evidence="2 3" key="1">
    <citation type="submission" date="2021-02" db="EMBL/GenBank/DDBJ databases">
        <title>Lysobacter arenosi sp. nov., isolated from soil of gangwondo yeongwol, south Korea.</title>
        <authorList>
            <person name="Kim K.R."/>
            <person name="Kim K.H."/>
            <person name="Jeon C.O."/>
        </authorList>
    </citation>
    <scope>NUCLEOTIDE SEQUENCE [LARGE SCALE GENOMIC DNA]</scope>
    <source>
        <strain evidence="2 3">R7</strain>
    </source>
</reference>
<dbReference type="InterPro" id="IPR026353">
    <property type="entry name" value="Hypoxan-DNA_Glyclase"/>
</dbReference>
<keyword evidence="2" id="KW-0326">Glycosidase</keyword>
<sequence length="179" mass="19258">MATTSSASSRLLKGFPPVSAKDARVLILGSMPGAASLQAHQYYAHRHNRFWPIMGELVGAAPALPYAQRLLRLQQCGIALWDVFDRCEREGSLDSAIRDDTAQANDFIAFFEGHRGIRTVLFNGAKAESGFRRLAGVQPDALGLQCVRLPSTSPANASISPAVKLAAWREALRAGGILA</sequence>
<organism evidence="2 3">
    <name type="scientific">Lysobacter arenosi</name>
    <dbReference type="NCBI Taxonomy" id="2795387"/>
    <lineage>
        <taxon>Bacteria</taxon>
        <taxon>Pseudomonadati</taxon>
        <taxon>Pseudomonadota</taxon>
        <taxon>Gammaproteobacteria</taxon>
        <taxon>Lysobacterales</taxon>
        <taxon>Lysobacteraceae</taxon>
        <taxon>Lysobacter</taxon>
    </lineage>
</organism>
<dbReference type="EMBL" id="CP071517">
    <property type="protein sequence ID" value="QSX76675.1"/>
    <property type="molecule type" value="Genomic_DNA"/>
</dbReference>
<evidence type="ECO:0000313" key="3">
    <source>
        <dbReference type="Proteomes" id="UP000663400"/>
    </source>
</evidence>
<dbReference type="Gene3D" id="3.40.470.10">
    <property type="entry name" value="Uracil-DNA glycosylase-like domain"/>
    <property type="match status" value="1"/>
</dbReference>
<dbReference type="EC" id="3.2.2.15" evidence="2"/>
<accession>A0ABX7RG06</accession>
<dbReference type="SUPFAM" id="SSF52141">
    <property type="entry name" value="Uracil-DNA glycosylase-like"/>
    <property type="match status" value="1"/>
</dbReference>
<protein>
    <submittedName>
        <fullName evidence="2">DNA-deoxyinosine glycosylase</fullName>
        <ecNumber evidence="2">3.2.2.15</ecNumber>
    </submittedName>
</protein>
<feature type="domain" description="Uracil-DNA glycosylase-like" evidence="1">
    <location>
        <begin position="16"/>
        <end position="172"/>
    </location>
</feature>
<dbReference type="SMART" id="SM00987">
    <property type="entry name" value="UreE_C"/>
    <property type="match status" value="1"/>
</dbReference>
<dbReference type="InterPro" id="IPR005122">
    <property type="entry name" value="Uracil-DNA_glycosylase-like"/>
</dbReference>
<gene>
    <name evidence="2" type="ORF">HIV01_003145</name>
</gene>
<dbReference type="CDD" id="cd10032">
    <property type="entry name" value="UDG-F6_HDG"/>
    <property type="match status" value="1"/>
</dbReference>
<dbReference type="GO" id="GO:0033958">
    <property type="term" value="F:DNA-deoxyinosine glycosylase activity"/>
    <property type="evidence" value="ECO:0007669"/>
    <property type="project" value="UniProtKB-EC"/>
</dbReference>
<dbReference type="SMART" id="SM00986">
    <property type="entry name" value="UDG"/>
    <property type="match status" value="1"/>
</dbReference>
<dbReference type="NCBIfam" id="TIGR04274">
    <property type="entry name" value="hypoxanDNAglyco"/>
    <property type="match status" value="1"/>
</dbReference>
<name>A0ABX7RG06_9GAMM</name>
<dbReference type="Proteomes" id="UP000663400">
    <property type="component" value="Chromosome"/>
</dbReference>
<keyword evidence="3" id="KW-1185">Reference proteome</keyword>
<evidence type="ECO:0000313" key="2">
    <source>
        <dbReference type="EMBL" id="QSX76675.1"/>
    </source>
</evidence>
<keyword evidence="2" id="KW-0378">Hydrolase</keyword>
<dbReference type="InterPro" id="IPR036895">
    <property type="entry name" value="Uracil-DNA_glycosylase-like_sf"/>
</dbReference>
<dbReference type="Pfam" id="PF03167">
    <property type="entry name" value="UDG"/>
    <property type="match status" value="1"/>
</dbReference>